<feature type="region of interest" description="Disordered" evidence="1">
    <location>
        <begin position="935"/>
        <end position="969"/>
    </location>
</feature>
<organism evidence="2 3">
    <name type="scientific">Marasmius crinis-equi</name>
    <dbReference type="NCBI Taxonomy" id="585013"/>
    <lineage>
        <taxon>Eukaryota</taxon>
        <taxon>Fungi</taxon>
        <taxon>Dikarya</taxon>
        <taxon>Basidiomycota</taxon>
        <taxon>Agaricomycotina</taxon>
        <taxon>Agaricomycetes</taxon>
        <taxon>Agaricomycetidae</taxon>
        <taxon>Agaricales</taxon>
        <taxon>Marasmiineae</taxon>
        <taxon>Marasmiaceae</taxon>
        <taxon>Marasmius</taxon>
    </lineage>
</organism>
<feature type="compositionally biased region" description="Basic and acidic residues" evidence="1">
    <location>
        <begin position="951"/>
        <end position="969"/>
    </location>
</feature>
<gene>
    <name evidence="2" type="ORF">V5O48_015059</name>
</gene>
<dbReference type="Proteomes" id="UP001465976">
    <property type="component" value="Unassembled WGS sequence"/>
</dbReference>
<feature type="region of interest" description="Disordered" evidence="1">
    <location>
        <begin position="402"/>
        <end position="522"/>
    </location>
</feature>
<feature type="compositionally biased region" description="Pro residues" evidence="1">
    <location>
        <begin position="600"/>
        <end position="618"/>
    </location>
</feature>
<evidence type="ECO:0000256" key="1">
    <source>
        <dbReference type="SAM" id="MobiDB-lite"/>
    </source>
</evidence>
<feature type="compositionally biased region" description="Basic residues" evidence="1">
    <location>
        <begin position="439"/>
        <end position="449"/>
    </location>
</feature>
<reference evidence="2 3" key="1">
    <citation type="submission" date="2024-02" db="EMBL/GenBank/DDBJ databases">
        <title>A draft genome for the cacao thread blight pathogen Marasmius crinis-equi.</title>
        <authorList>
            <person name="Cohen S.P."/>
            <person name="Baruah I.K."/>
            <person name="Amoako-Attah I."/>
            <person name="Bukari Y."/>
            <person name="Meinhardt L.W."/>
            <person name="Bailey B.A."/>
        </authorList>
    </citation>
    <scope>NUCLEOTIDE SEQUENCE [LARGE SCALE GENOMIC DNA]</scope>
    <source>
        <strain evidence="2 3">GH-76</strain>
    </source>
</reference>
<feature type="compositionally biased region" description="Polar residues" evidence="1">
    <location>
        <begin position="15"/>
        <end position="26"/>
    </location>
</feature>
<sequence length="969" mass="108642">MASSPNHENVEEFVQGSSSSSHTVPNQHPDPSAHLLEGFESVFSLGSLLTVGQWALTVDRHFETVFEDVLEDVRAFWEADEALRVRFPRWRTLENRLYDRFVQLRFRFDHCPAVLRPVEDMSKDNLRSLVLSWHSAIVDNREERDFGAEYVPRSFLPFLPNRPAFIEVFSMNPDIIQLHGVGPETDEMNVLKSEERDLAIPRLQLSPEDLGGSKETAIGYDTADEMDPNSDQNTCFPNLVRPRRRGTVRPSHINLSRNPFDVSFLPGRDMPFGMDFPLRLDVLPESRYYILTSGYFLSLRFARRLLLLATSVVNSTTSVGQNDRARWWWEEVLPTFVKGTYQLAITKVTQKVREKKFKARARSLQGNVNDFLERHICGGVEERGFREVEYWTERYSDDGGRRYQRMLDQPTRPQAGPVRQEEDANAEFEEMPPSTLKKNWPRKLSRSKAKAPISPERSAEPDQLPPPPITIRIPPSTQVVRSTDREDDLARARDERHRARSGPQEPSSVRSPNEGVSYEDGVQDTLVRIGQSIRRVLNWARGSIEATRGSRRWVGRSVFDGVLMLPPPLTSSTPPPDVSEATSRLGERVPLFLPSESPVPRSPKLPSPVPMSPNPPGPMGIDSPSLLTPAGPVGVNNPDPSSQEVPVSRSQSPSLNPAGSMEEYMSTPVAGGTPALVETPETSTGVEELRDFVQSNHGCDASNPNLLFQPELQYPYPTPDDQSYIGGPSTSLNVQAGSSSILSLLTMEHHPFHPSAATQTVPEVTLPSADQERILELERQLLDSLCSTQEQLSNTHQAPSRDFLWSGRVEIRAGDIPRMISMADRAYHAAAGPILEVLSAMSRSHRSDFVCWEQRVRDGEMTGPDFASRVLVHSNSMQTFLMQAETAHESILPASYRLEGWSFLRAHGSQVPHAITRMWPYTQPLWNSSMVDSSEGIMKANPSKKSLGKRKASDDRGEGSSEDPNKHCK</sequence>
<name>A0ABR3EVL5_9AGAR</name>
<evidence type="ECO:0000313" key="2">
    <source>
        <dbReference type="EMBL" id="KAL0566937.1"/>
    </source>
</evidence>
<evidence type="ECO:0000313" key="3">
    <source>
        <dbReference type="Proteomes" id="UP001465976"/>
    </source>
</evidence>
<proteinExistence type="predicted"/>
<feature type="region of interest" description="Disordered" evidence="1">
    <location>
        <begin position="1"/>
        <end position="30"/>
    </location>
</feature>
<dbReference type="EMBL" id="JBAHYK010001728">
    <property type="protein sequence ID" value="KAL0566937.1"/>
    <property type="molecule type" value="Genomic_DNA"/>
</dbReference>
<protein>
    <submittedName>
        <fullName evidence="2">Uncharacterized protein</fullName>
    </submittedName>
</protein>
<feature type="compositionally biased region" description="Polar residues" evidence="1">
    <location>
        <begin position="638"/>
        <end position="657"/>
    </location>
</feature>
<keyword evidence="3" id="KW-1185">Reference proteome</keyword>
<feature type="compositionally biased region" description="Basic and acidic residues" evidence="1">
    <location>
        <begin position="482"/>
        <end position="497"/>
    </location>
</feature>
<accession>A0ABR3EVL5</accession>
<feature type="region of interest" description="Disordered" evidence="1">
    <location>
        <begin position="592"/>
        <end position="664"/>
    </location>
</feature>
<comment type="caution">
    <text evidence="2">The sequence shown here is derived from an EMBL/GenBank/DDBJ whole genome shotgun (WGS) entry which is preliminary data.</text>
</comment>